<name>A0A9P6LVJ0_9FUNG</name>
<keyword evidence="3" id="KW-1185">Reference proteome</keyword>
<feature type="non-terminal residue" evidence="2">
    <location>
        <position position="87"/>
    </location>
</feature>
<organism evidence="2 3">
    <name type="scientific">Modicella reniformis</name>
    <dbReference type="NCBI Taxonomy" id="1440133"/>
    <lineage>
        <taxon>Eukaryota</taxon>
        <taxon>Fungi</taxon>
        <taxon>Fungi incertae sedis</taxon>
        <taxon>Mucoromycota</taxon>
        <taxon>Mortierellomycotina</taxon>
        <taxon>Mortierellomycetes</taxon>
        <taxon>Mortierellales</taxon>
        <taxon>Mortierellaceae</taxon>
        <taxon>Modicella</taxon>
    </lineage>
</organism>
<evidence type="ECO:0000313" key="3">
    <source>
        <dbReference type="Proteomes" id="UP000749646"/>
    </source>
</evidence>
<reference evidence="2" key="1">
    <citation type="journal article" date="2020" name="Fungal Divers.">
        <title>Resolving the Mortierellaceae phylogeny through synthesis of multi-gene phylogenetics and phylogenomics.</title>
        <authorList>
            <person name="Vandepol N."/>
            <person name="Liber J."/>
            <person name="Desiro A."/>
            <person name="Na H."/>
            <person name="Kennedy M."/>
            <person name="Barry K."/>
            <person name="Grigoriev I.V."/>
            <person name="Miller A.N."/>
            <person name="O'Donnell K."/>
            <person name="Stajich J.E."/>
            <person name="Bonito G."/>
        </authorList>
    </citation>
    <scope>NUCLEOTIDE SEQUENCE</scope>
    <source>
        <strain evidence="2">MES-2147</strain>
    </source>
</reference>
<proteinExistence type="predicted"/>
<gene>
    <name evidence="2" type="ORF">BGZ65_011559</name>
</gene>
<protein>
    <submittedName>
        <fullName evidence="2">Uncharacterized protein</fullName>
    </submittedName>
</protein>
<accession>A0A9P6LVJ0</accession>
<comment type="caution">
    <text evidence="2">The sequence shown here is derived from an EMBL/GenBank/DDBJ whole genome shotgun (WGS) entry which is preliminary data.</text>
</comment>
<dbReference type="EMBL" id="JAAAHW010008226">
    <property type="protein sequence ID" value="KAF9944811.1"/>
    <property type="molecule type" value="Genomic_DNA"/>
</dbReference>
<feature type="compositionally biased region" description="Polar residues" evidence="1">
    <location>
        <begin position="58"/>
        <end position="69"/>
    </location>
</feature>
<feature type="region of interest" description="Disordered" evidence="1">
    <location>
        <begin position="31"/>
        <end position="87"/>
    </location>
</feature>
<dbReference type="OrthoDB" id="2341742at2759"/>
<dbReference type="Proteomes" id="UP000749646">
    <property type="component" value="Unassembled WGS sequence"/>
</dbReference>
<evidence type="ECO:0000256" key="1">
    <source>
        <dbReference type="SAM" id="MobiDB-lite"/>
    </source>
</evidence>
<evidence type="ECO:0000313" key="2">
    <source>
        <dbReference type="EMBL" id="KAF9944811.1"/>
    </source>
</evidence>
<sequence length="87" mass="9467">MTHAPSNTDTASAGKNRRLSLVRLFNGKTKANSSVEPIESSDKSIPPVPDVPAHYRHSVTSMDGIQSQMMRERRKSIAAVTDTTGRS</sequence>
<dbReference type="AlphaFoldDB" id="A0A9P6LVJ0"/>